<dbReference type="AlphaFoldDB" id="A0A1E5VAS7"/>
<name>A0A1E5VAS7_9POAL</name>
<evidence type="ECO:0000313" key="3">
    <source>
        <dbReference type="Proteomes" id="UP000095767"/>
    </source>
</evidence>
<accession>A0A1E5VAS7</accession>
<organism evidence="2 3">
    <name type="scientific">Dichanthelium oligosanthes</name>
    <dbReference type="NCBI Taxonomy" id="888268"/>
    <lineage>
        <taxon>Eukaryota</taxon>
        <taxon>Viridiplantae</taxon>
        <taxon>Streptophyta</taxon>
        <taxon>Embryophyta</taxon>
        <taxon>Tracheophyta</taxon>
        <taxon>Spermatophyta</taxon>
        <taxon>Magnoliopsida</taxon>
        <taxon>Liliopsida</taxon>
        <taxon>Poales</taxon>
        <taxon>Poaceae</taxon>
        <taxon>PACMAD clade</taxon>
        <taxon>Panicoideae</taxon>
        <taxon>Panicodae</taxon>
        <taxon>Paniceae</taxon>
        <taxon>Dichantheliinae</taxon>
        <taxon>Dichanthelium</taxon>
    </lineage>
</organism>
<dbReference type="PANTHER" id="PTHR31111:SF133">
    <property type="entry name" value="OS07G0196600 PROTEIN"/>
    <property type="match status" value="1"/>
</dbReference>
<dbReference type="EMBL" id="LWDX02046272">
    <property type="protein sequence ID" value="OEL22125.1"/>
    <property type="molecule type" value="Genomic_DNA"/>
</dbReference>
<dbReference type="NCBIfam" id="TIGR01640">
    <property type="entry name" value="F_box_assoc_1"/>
    <property type="match status" value="1"/>
</dbReference>
<feature type="domain" description="F-box associated beta-propeller type 3" evidence="1">
    <location>
        <begin position="4"/>
        <end position="191"/>
    </location>
</feature>
<keyword evidence="3" id="KW-1185">Reference proteome</keyword>
<dbReference type="Proteomes" id="UP000095767">
    <property type="component" value="Unassembled WGS sequence"/>
</dbReference>
<comment type="caution">
    <text evidence="2">The sequence shown here is derived from an EMBL/GenBank/DDBJ whole genome shotgun (WGS) entry which is preliminary data.</text>
</comment>
<dbReference type="InterPro" id="IPR013187">
    <property type="entry name" value="F-box-assoc_dom_typ3"/>
</dbReference>
<reference evidence="2 3" key="1">
    <citation type="submission" date="2016-09" db="EMBL/GenBank/DDBJ databases">
        <title>The draft genome of Dichanthelium oligosanthes: A C3 panicoid grass species.</title>
        <authorList>
            <person name="Studer A.J."/>
            <person name="Schnable J.C."/>
            <person name="Brutnell T.P."/>
        </authorList>
    </citation>
    <scope>NUCLEOTIDE SEQUENCE [LARGE SCALE GENOMIC DNA]</scope>
    <source>
        <strain evidence="3">cv. Kellogg 1175</strain>
        <tissue evidence="2">Leaf</tissue>
    </source>
</reference>
<dbReference type="Pfam" id="PF08268">
    <property type="entry name" value="FBA_3"/>
    <property type="match status" value="1"/>
</dbReference>
<gene>
    <name evidence="2" type="ORF">BAE44_0016856</name>
</gene>
<dbReference type="InterPro" id="IPR017451">
    <property type="entry name" value="F-box-assoc_interact_dom"/>
</dbReference>
<dbReference type="STRING" id="888268.A0A1E5VAS7"/>
<dbReference type="PANTHER" id="PTHR31111">
    <property type="entry name" value="BNAA05G37150D PROTEIN-RELATED"/>
    <property type="match status" value="1"/>
</dbReference>
<dbReference type="OrthoDB" id="689211at2759"/>
<evidence type="ECO:0000313" key="2">
    <source>
        <dbReference type="EMBL" id="OEL22125.1"/>
    </source>
</evidence>
<protein>
    <recommendedName>
        <fullName evidence="1">F-box associated beta-propeller type 3 domain-containing protein</fullName>
    </recommendedName>
</protein>
<proteinExistence type="predicted"/>
<sequence>MVGTCNGLICLHEQDAGLGAGSLSAITVANPVTGETQALPTLPAAWDPLRRLGLYAFGYHPTTGQYKVVHVPSRRAPRQDAVHVLTLGDPAAWREVVDLSRAPAAMGGSYNPCCGIVSVDGSVYWLASCAERVMALDLEDESLASFHVPPTVVRPVGPVAKASWKLTSVHSRLGVTVAITSPAGTTVVEVWFWTAAKAESRRGGAGATASSRA</sequence>
<evidence type="ECO:0000259" key="1">
    <source>
        <dbReference type="Pfam" id="PF08268"/>
    </source>
</evidence>